<dbReference type="Gene3D" id="3.40.50.410">
    <property type="entry name" value="von Willebrand factor, type A domain"/>
    <property type="match status" value="1"/>
</dbReference>
<evidence type="ECO:0000256" key="1">
    <source>
        <dbReference type="SAM" id="Phobius"/>
    </source>
</evidence>
<dbReference type="PROSITE" id="PS50234">
    <property type="entry name" value="VWFA"/>
    <property type="match status" value="1"/>
</dbReference>
<dbReference type="InterPro" id="IPR028087">
    <property type="entry name" value="Tad_N"/>
</dbReference>
<dbReference type="Pfam" id="PF13400">
    <property type="entry name" value="Tad"/>
    <property type="match status" value="1"/>
</dbReference>
<feature type="transmembrane region" description="Helical" evidence="1">
    <location>
        <begin position="12"/>
        <end position="32"/>
    </location>
</feature>
<gene>
    <name evidence="3" type="ORF">G8E10_19790</name>
</gene>
<dbReference type="EMBL" id="JAANCM010000011">
    <property type="protein sequence ID" value="NHT77949.1"/>
    <property type="molecule type" value="Genomic_DNA"/>
</dbReference>
<accession>A0AA43ZHE6</accession>
<dbReference type="InterPro" id="IPR002035">
    <property type="entry name" value="VWF_A"/>
</dbReference>
<comment type="caution">
    <text evidence="3">The sequence shown here is derived from an EMBL/GenBank/DDBJ whole genome shotgun (WGS) entry which is preliminary data.</text>
</comment>
<keyword evidence="1" id="KW-1133">Transmembrane helix</keyword>
<sequence length="410" mass="43613">MIGRCLEDRGGNIALMAAVALPVVLFGAGVAIDTTNIVLQKNRLQAAVDSGALAAASGLANKHMSVDEARETAHEYVVMAMRKTNSSAIEVGTPAAAEALIKQAAADKLLIDNTSVTIEPKTLQTGAKGYDISVKSNLSIDLNAMTRLVSGNGISLSATGKSEGVSDTKNALSMVLVLDRSGSMAWKTDTKDTSTNGCYIYEEAYWPYAKWSTPCYVSKIATLKKAVNSLLTQLKTADPTSIYVRTSAVSYNDAQDAAGVLAWGTAGTGTYVNTLVAEGGTDSSDAFTSAYRDLSGNTETKAHAQKTGATPTKYIVFMTDGENNFYQNRTGDSQAMRSDAATKFYCDKARDDGIKVFTVAFKAPKRGQDLLQGCATDPTYYFQAEKSEDLVAAFKTIGDKASNLMVRLTQ</sequence>
<proteinExistence type="predicted"/>
<dbReference type="AlphaFoldDB" id="A0AA43ZHE6"/>
<name>A0AA43ZHE6_9HYPH</name>
<dbReference type="Pfam" id="PF00092">
    <property type="entry name" value="VWA"/>
    <property type="match status" value="1"/>
</dbReference>
<dbReference type="InterPro" id="IPR036465">
    <property type="entry name" value="vWFA_dom_sf"/>
</dbReference>
<keyword evidence="1" id="KW-0472">Membrane</keyword>
<dbReference type="SMART" id="SM00327">
    <property type="entry name" value="VWA"/>
    <property type="match status" value="1"/>
</dbReference>
<evidence type="ECO:0000259" key="2">
    <source>
        <dbReference type="PROSITE" id="PS50234"/>
    </source>
</evidence>
<keyword evidence="1" id="KW-0812">Transmembrane</keyword>
<dbReference type="Proteomes" id="UP001155840">
    <property type="component" value="Unassembled WGS sequence"/>
</dbReference>
<organism evidence="3 4">
    <name type="scientific">Ferranicluibacter rubi</name>
    <dbReference type="NCBI Taxonomy" id="2715133"/>
    <lineage>
        <taxon>Bacteria</taxon>
        <taxon>Pseudomonadati</taxon>
        <taxon>Pseudomonadota</taxon>
        <taxon>Alphaproteobacteria</taxon>
        <taxon>Hyphomicrobiales</taxon>
        <taxon>Rhizobiaceae</taxon>
        <taxon>Ferranicluibacter</taxon>
    </lineage>
</organism>
<protein>
    <submittedName>
        <fullName evidence="3">VWA domain-containing protein</fullName>
    </submittedName>
</protein>
<evidence type="ECO:0000313" key="3">
    <source>
        <dbReference type="EMBL" id="NHT77949.1"/>
    </source>
</evidence>
<keyword evidence="4" id="KW-1185">Reference proteome</keyword>
<feature type="domain" description="VWFA" evidence="2">
    <location>
        <begin position="173"/>
        <end position="397"/>
    </location>
</feature>
<evidence type="ECO:0000313" key="4">
    <source>
        <dbReference type="Proteomes" id="UP001155840"/>
    </source>
</evidence>
<dbReference type="SUPFAM" id="SSF53300">
    <property type="entry name" value="vWA-like"/>
    <property type="match status" value="1"/>
</dbReference>
<reference evidence="3" key="1">
    <citation type="submission" date="2020-03" db="EMBL/GenBank/DDBJ databases">
        <title>Ferranicluibacter endophyticum gen. nov., sp. nov., a new genus isolated from Rubus ulmifolius Schott. stem.</title>
        <authorList>
            <person name="Roca-Couso R."/>
            <person name="Flores-Felix J.D."/>
            <person name="Igual J.M."/>
            <person name="Rivas R."/>
        </authorList>
    </citation>
    <scope>NUCLEOTIDE SEQUENCE</scope>
    <source>
        <strain evidence="3">CRRU44</strain>
    </source>
</reference>